<protein>
    <submittedName>
        <fullName evidence="2">Formimidoyltetrahydrofolate cyclodeaminase</fullName>
    </submittedName>
</protein>
<dbReference type="AlphaFoldDB" id="A0A6P2C641"/>
<evidence type="ECO:0000313" key="2">
    <source>
        <dbReference type="EMBL" id="TVZ05561.1"/>
    </source>
</evidence>
<reference evidence="2 3" key="1">
    <citation type="submission" date="2018-11" db="EMBL/GenBank/DDBJ databases">
        <title>Trebonia kvetii gen.nov., sp.nov., a novel acidophilic actinobacterium, and proposal of the new actinobacterial family Treboniaceae fam. nov.</title>
        <authorList>
            <person name="Rapoport D."/>
            <person name="Sagova-Mareckova M."/>
            <person name="Sedlacek I."/>
            <person name="Provaznik J."/>
            <person name="Kralova S."/>
            <person name="Pavlinic D."/>
            <person name="Benes V."/>
            <person name="Kopecky J."/>
        </authorList>
    </citation>
    <scope>NUCLEOTIDE SEQUENCE [LARGE SCALE GENOMIC DNA]</scope>
    <source>
        <strain evidence="2 3">15Tr583</strain>
    </source>
</reference>
<feature type="domain" description="Cyclodeaminase/cyclohydrolase" evidence="1">
    <location>
        <begin position="5"/>
        <end position="179"/>
    </location>
</feature>
<proteinExistence type="predicted"/>
<name>A0A6P2C641_9ACTN</name>
<dbReference type="GO" id="GO:0003824">
    <property type="term" value="F:catalytic activity"/>
    <property type="evidence" value="ECO:0007669"/>
    <property type="project" value="InterPro"/>
</dbReference>
<dbReference type="OrthoDB" id="5192822at2"/>
<dbReference type="EMBL" id="RPFW01000002">
    <property type="protein sequence ID" value="TVZ05561.1"/>
    <property type="molecule type" value="Genomic_DNA"/>
</dbReference>
<keyword evidence="3" id="KW-1185">Reference proteome</keyword>
<organism evidence="2 3">
    <name type="scientific">Trebonia kvetii</name>
    <dbReference type="NCBI Taxonomy" id="2480626"/>
    <lineage>
        <taxon>Bacteria</taxon>
        <taxon>Bacillati</taxon>
        <taxon>Actinomycetota</taxon>
        <taxon>Actinomycetes</taxon>
        <taxon>Streptosporangiales</taxon>
        <taxon>Treboniaceae</taxon>
        <taxon>Trebonia</taxon>
    </lineage>
</organism>
<dbReference type="SUPFAM" id="SSF101262">
    <property type="entry name" value="Methenyltetrahydrofolate cyclohydrolase-like"/>
    <property type="match status" value="1"/>
</dbReference>
<comment type="caution">
    <text evidence="2">The sequence shown here is derived from an EMBL/GenBank/DDBJ whole genome shotgun (WGS) entry which is preliminary data.</text>
</comment>
<dbReference type="Gene3D" id="1.20.120.680">
    <property type="entry name" value="Formiminotetrahydrofolate cyclodeaminase monomer, up-and-down helical bundle"/>
    <property type="match status" value="1"/>
</dbReference>
<sequence length="204" mass="20506">MRDETIGSFLTRLAARSAAPGGGATGALHAAQAAALLAMVARFSDGPRYDAETVGRVRAAADGLADEAVGIAVADQAAFEVVISAYGLPKDTEEEKAARSAAIADALGGAARPPADLMAASVRLVGLAEELFPVANKNVTTDIAAAAAAISAAAVTAQLNIEANLGGVKDDALRAELWATAALADGVTDRAGRVIEAVREEISK</sequence>
<dbReference type="RefSeq" id="WP_145853262.1">
    <property type="nucleotide sequence ID" value="NZ_RPFW01000002.1"/>
</dbReference>
<gene>
    <name evidence="2" type="ORF">EAS64_13640</name>
</gene>
<dbReference type="InterPro" id="IPR007044">
    <property type="entry name" value="Cyclodeamin/CycHdrlase"/>
</dbReference>
<dbReference type="Pfam" id="PF04961">
    <property type="entry name" value="FTCD_C"/>
    <property type="match status" value="1"/>
</dbReference>
<dbReference type="Proteomes" id="UP000460272">
    <property type="component" value="Unassembled WGS sequence"/>
</dbReference>
<dbReference type="InterPro" id="IPR036178">
    <property type="entry name" value="Formintransfe-cycloase-like_sf"/>
</dbReference>
<accession>A0A6P2C641</accession>
<evidence type="ECO:0000313" key="3">
    <source>
        <dbReference type="Proteomes" id="UP000460272"/>
    </source>
</evidence>
<evidence type="ECO:0000259" key="1">
    <source>
        <dbReference type="Pfam" id="PF04961"/>
    </source>
</evidence>